<proteinExistence type="predicted"/>
<reference evidence="2 3" key="1">
    <citation type="journal article" date="2014" name="BMC Genomics">
        <title>Comparative genome sequencing reveals chemotype-specific gene clusters in the toxigenic black mold Stachybotrys.</title>
        <authorList>
            <person name="Semeiks J."/>
            <person name="Borek D."/>
            <person name="Otwinowski Z."/>
            <person name="Grishin N.V."/>
        </authorList>
    </citation>
    <scope>NUCLEOTIDE SEQUENCE [LARGE SCALE GENOMIC DNA]</scope>
    <source>
        <strain evidence="2 3">IBT 40285</strain>
    </source>
</reference>
<dbReference type="PANTHER" id="PTHR40787">
    <property type="entry name" value="SECRETED PROTEIN"/>
    <property type="match status" value="1"/>
</dbReference>
<dbReference type="OMA" id="CCDWSSD"/>
<dbReference type="InParanoid" id="A0A084QTN7"/>
<dbReference type="Gene3D" id="1.20.90.10">
    <property type="entry name" value="Phospholipase A2 domain"/>
    <property type="match status" value="1"/>
</dbReference>
<dbReference type="PANTHER" id="PTHR40787:SF3">
    <property type="entry name" value="PROTEIN TRANSPORT PROTEIN SEC39"/>
    <property type="match status" value="1"/>
</dbReference>
<name>A0A084QTN7_STAC4</name>
<dbReference type="SUPFAM" id="SSF48619">
    <property type="entry name" value="Phospholipase A2, PLA2"/>
    <property type="match status" value="1"/>
</dbReference>
<feature type="chain" id="PRO_5001779588" description="Secretory phospholipase A2" evidence="1">
    <location>
        <begin position="17"/>
        <end position="179"/>
    </location>
</feature>
<dbReference type="Pfam" id="PF09056">
    <property type="entry name" value="Phospholip_A2_3"/>
    <property type="match status" value="1"/>
</dbReference>
<dbReference type="InterPro" id="IPR036444">
    <property type="entry name" value="PLipase_A2_dom_sf"/>
</dbReference>
<gene>
    <name evidence="2" type="ORF">S40285_03670</name>
</gene>
<dbReference type="OrthoDB" id="5120271at2759"/>
<protein>
    <recommendedName>
        <fullName evidence="4">Secretory phospholipase A2</fullName>
    </recommendedName>
</protein>
<dbReference type="AlphaFoldDB" id="A0A084QTN7"/>
<dbReference type="InterPro" id="IPR015141">
    <property type="entry name" value="PLipase_A2_prok/fun"/>
</dbReference>
<evidence type="ECO:0008006" key="4">
    <source>
        <dbReference type="Google" id="ProtNLM"/>
    </source>
</evidence>
<dbReference type="GO" id="GO:0050482">
    <property type="term" value="P:arachidonate secretion"/>
    <property type="evidence" value="ECO:0007669"/>
    <property type="project" value="InterPro"/>
</dbReference>
<dbReference type="GO" id="GO:0006644">
    <property type="term" value="P:phospholipid metabolic process"/>
    <property type="evidence" value="ECO:0007669"/>
    <property type="project" value="InterPro"/>
</dbReference>
<evidence type="ECO:0000256" key="1">
    <source>
        <dbReference type="SAM" id="SignalP"/>
    </source>
</evidence>
<accession>A0A084QTN7</accession>
<keyword evidence="3" id="KW-1185">Reference proteome</keyword>
<evidence type="ECO:0000313" key="2">
    <source>
        <dbReference type="EMBL" id="KFA67322.1"/>
    </source>
</evidence>
<sequence length="179" mass="19796">MKFTAAVLAFASGAVAFPTAGNIEPRQSLVQVTDELLFGVTLSTFTSRRNARNPNTVDWTSDGCTTSPDNPLGFPFVPACHRHDFGYHNYRAQSRFTESGKLRIDQNFRTDLYNQCATTSLNSVCRGLADVYYAAVRAFGGDDATPGRRDDSLIHEYELAVAEYERLVQEAKDAGLIEE</sequence>
<dbReference type="GO" id="GO:0004623">
    <property type="term" value="F:phospholipase A2 activity"/>
    <property type="evidence" value="ECO:0007669"/>
    <property type="project" value="InterPro"/>
</dbReference>
<organism evidence="2 3">
    <name type="scientific">Stachybotrys chlorohalonatus (strain IBT 40285)</name>
    <dbReference type="NCBI Taxonomy" id="1283841"/>
    <lineage>
        <taxon>Eukaryota</taxon>
        <taxon>Fungi</taxon>
        <taxon>Dikarya</taxon>
        <taxon>Ascomycota</taxon>
        <taxon>Pezizomycotina</taxon>
        <taxon>Sordariomycetes</taxon>
        <taxon>Hypocreomycetidae</taxon>
        <taxon>Hypocreales</taxon>
        <taxon>Stachybotryaceae</taxon>
        <taxon>Stachybotrys</taxon>
    </lineage>
</organism>
<keyword evidence="1" id="KW-0732">Signal</keyword>
<feature type="signal peptide" evidence="1">
    <location>
        <begin position="1"/>
        <end position="16"/>
    </location>
</feature>
<dbReference type="Proteomes" id="UP000028524">
    <property type="component" value="Unassembled WGS sequence"/>
</dbReference>
<dbReference type="HOGENOM" id="CLU_053014_1_0_1"/>
<evidence type="ECO:0000313" key="3">
    <source>
        <dbReference type="Proteomes" id="UP000028524"/>
    </source>
</evidence>
<dbReference type="EMBL" id="KL660210">
    <property type="protein sequence ID" value="KFA67322.1"/>
    <property type="molecule type" value="Genomic_DNA"/>
</dbReference>